<dbReference type="InterPro" id="IPR011989">
    <property type="entry name" value="ARM-like"/>
</dbReference>
<evidence type="ECO:0000313" key="2">
    <source>
        <dbReference type="Proteomes" id="UP000324800"/>
    </source>
</evidence>
<proteinExistence type="predicted"/>
<dbReference type="InterPro" id="IPR016024">
    <property type="entry name" value="ARM-type_fold"/>
</dbReference>
<accession>A0A5J4TM74</accession>
<protein>
    <submittedName>
        <fullName evidence="1">Uncharacterized protein</fullName>
    </submittedName>
</protein>
<comment type="caution">
    <text evidence="1">The sequence shown here is derived from an EMBL/GenBank/DDBJ whole genome shotgun (WGS) entry which is preliminary data.</text>
</comment>
<dbReference type="Gene3D" id="1.25.10.10">
    <property type="entry name" value="Leucine-rich Repeat Variant"/>
    <property type="match status" value="1"/>
</dbReference>
<dbReference type="AlphaFoldDB" id="A0A5J4TM74"/>
<dbReference type="Proteomes" id="UP000324800">
    <property type="component" value="Unassembled WGS sequence"/>
</dbReference>
<dbReference type="EMBL" id="SNRW01029590">
    <property type="protein sequence ID" value="KAA6358621.1"/>
    <property type="molecule type" value="Genomic_DNA"/>
</dbReference>
<organism evidence="1 2">
    <name type="scientific">Streblomastix strix</name>
    <dbReference type="NCBI Taxonomy" id="222440"/>
    <lineage>
        <taxon>Eukaryota</taxon>
        <taxon>Metamonada</taxon>
        <taxon>Preaxostyla</taxon>
        <taxon>Oxymonadida</taxon>
        <taxon>Streblomastigidae</taxon>
        <taxon>Streblomastix</taxon>
    </lineage>
</organism>
<evidence type="ECO:0000313" key="1">
    <source>
        <dbReference type="EMBL" id="KAA6358621.1"/>
    </source>
</evidence>
<name>A0A5J4TM74_9EUKA</name>
<gene>
    <name evidence="1" type="ORF">EZS28_045852</name>
</gene>
<dbReference type="SUPFAM" id="SSF48371">
    <property type="entry name" value="ARM repeat"/>
    <property type="match status" value="1"/>
</dbReference>
<reference evidence="1 2" key="1">
    <citation type="submission" date="2019-03" db="EMBL/GenBank/DDBJ databases">
        <title>Single cell metagenomics reveals metabolic interactions within the superorganism composed of flagellate Streblomastix strix and complex community of Bacteroidetes bacteria on its surface.</title>
        <authorList>
            <person name="Treitli S.C."/>
            <person name="Kolisko M."/>
            <person name="Husnik F."/>
            <person name="Keeling P."/>
            <person name="Hampl V."/>
        </authorList>
    </citation>
    <scope>NUCLEOTIDE SEQUENCE [LARGE SCALE GENOMIC DNA]</scope>
    <source>
        <strain evidence="1">ST1C</strain>
    </source>
</reference>
<sequence length="188" mass="21762">MINSGIVDSLLKILSTWKIDKITYPYIDTFTSFTYPSSFEIIQQLIQKKSLPTLLRLFEHKDEDIAWRTINAIDNIIYYGAIGTEQTQSHPYYQELAQIGGTIKIFELFRTQDEYSKMISSTCLGIVFRAREMINPEMKVEILNHLKSIINHEDEDYRKLSNLALKCLAQNQANRTDITKDGFAIPDD</sequence>